<dbReference type="EMBL" id="FOLQ01000001">
    <property type="protein sequence ID" value="SFC02007.1"/>
    <property type="molecule type" value="Genomic_DNA"/>
</dbReference>
<keyword evidence="1" id="KW-0472">Membrane</keyword>
<keyword evidence="3" id="KW-1185">Reference proteome</keyword>
<evidence type="ECO:0000313" key="3">
    <source>
        <dbReference type="Proteomes" id="UP000198598"/>
    </source>
</evidence>
<reference evidence="2 3" key="1">
    <citation type="submission" date="2016-10" db="EMBL/GenBank/DDBJ databases">
        <authorList>
            <person name="de Groot N.N."/>
        </authorList>
    </citation>
    <scope>NUCLEOTIDE SEQUENCE [LARGE SCALE GENOMIC DNA]</scope>
    <source>
        <strain evidence="2 3">DSM 26130</strain>
    </source>
</reference>
<gene>
    <name evidence="2" type="ORF">SAMN05216167_101293</name>
</gene>
<feature type="transmembrane region" description="Helical" evidence="1">
    <location>
        <begin position="20"/>
        <end position="42"/>
    </location>
</feature>
<name>A0A1I1FRD6_9BACT</name>
<sequence length="57" mass="6200">MGLYATAGNGQALGNIKKFSFFITSVYLTYTMISLAIASLTISTEKSADGKNSIFRW</sequence>
<dbReference type="AlphaFoldDB" id="A0A1I1FRD6"/>
<evidence type="ECO:0000313" key="2">
    <source>
        <dbReference type="EMBL" id="SFC02007.1"/>
    </source>
</evidence>
<dbReference type="Proteomes" id="UP000198598">
    <property type="component" value="Unassembled WGS sequence"/>
</dbReference>
<keyword evidence="1" id="KW-1133">Transmembrane helix</keyword>
<organism evidence="2 3">
    <name type="scientific">Spirosoma endophyticum</name>
    <dbReference type="NCBI Taxonomy" id="662367"/>
    <lineage>
        <taxon>Bacteria</taxon>
        <taxon>Pseudomonadati</taxon>
        <taxon>Bacteroidota</taxon>
        <taxon>Cytophagia</taxon>
        <taxon>Cytophagales</taxon>
        <taxon>Cytophagaceae</taxon>
        <taxon>Spirosoma</taxon>
    </lineage>
</organism>
<proteinExistence type="predicted"/>
<evidence type="ECO:0000256" key="1">
    <source>
        <dbReference type="SAM" id="Phobius"/>
    </source>
</evidence>
<accession>A0A1I1FRD6</accession>
<protein>
    <submittedName>
        <fullName evidence="2">Uncharacterized protein</fullName>
    </submittedName>
</protein>
<keyword evidence="1" id="KW-0812">Transmembrane</keyword>